<dbReference type="GeneID" id="11464173"/>
<evidence type="ECO:0000256" key="1">
    <source>
        <dbReference type="SAM" id="Phobius"/>
    </source>
</evidence>
<dbReference type="RefSeq" id="YP_004940127.1">
    <property type="nucleotide sequence ID" value="NC_016447.1"/>
</dbReference>
<dbReference type="InterPro" id="IPR057751">
    <property type="entry name" value="Viral_FcR_dom"/>
</dbReference>
<accession>G8XUH6</accession>
<keyword evidence="4" id="KW-1185">Reference proteome</keyword>
<feature type="transmembrane region" description="Helical" evidence="1">
    <location>
        <begin position="223"/>
        <end position="246"/>
    </location>
</feature>
<dbReference type="Pfam" id="PF25741">
    <property type="entry name" value="Viral_FcR"/>
    <property type="match status" value="1"/>
</dbReference>
<keyword evidence="1" id="KW-0472">Membrane</keyword>
<keyword evidence="1" id="KW-1133">Transmembrane helix</keyword>
<evidence type="ECO:0000313" key="4">
    <source>
        <dbReference type="Proteomes" id="UP000113968"/>
    </source>
</evidence>
<evidence type="ECO:0000259" key="2">
    <source>
        <dbReference type="Pfam" id="PF25741"/>
    </source>
</evidence>
<evidence type="ECO:0000313" key="3">
    <source>
        <dbReference type="EMBL" id="AEV80806.1"/>
    </source>
</evidence>
<keyword evidence="1" id="KW-0812">Transmembrane</keyword>
<proteinExistence type="predicted"/>
<dbReference type="EMBL" id="FJ483970">
    <property type="protein sequence ID" value="AEV80806.1"/>
    <property type="molecule type" value="Genomic_DNA"/>
</dbReference>
<reference evidence="3" key="1">
    <citation type="submission" date="2011-12" db="EMBL/GenBank/DDBJ databases">
        <title>Comparative genomics of primate cytomegaloviruses.</title>
        <authorList>
            <person name="Davison A.J."/>
            <person name="Holton M."/>
            <person name="Dolan A."/>
            <person name="Dargan D.J."/>
            <person name="Gatherer D."/>
            <person name="Hayward G.S."/>
        </authorList>
    </citation>
    <scope>NUCLEOTIDE SEQUENCE [LARGE SCALE GENOMIC DNA]</scope>
    <source>
        <strain evidence="3">S34E</strain>
    </source>
</reference>
<dbReference type="Proteomes" id="UP000113968">
    <property type="component" value="Segment"/>
</dbReference>
<protein>
    <submittedName>
        <fullName evidence="3">Membrane glycoprotein UL119</fullName>
    </submittedName>
</protein>
<feature type="domain" description="Viral Fc-gamma receptor-like protein UL119-like" evidence="2">
    <location>
        <begin position="89"/>
        <end position="253"/>
    </location>
</feature>
<dbReference type="OrthoDB" id="31721at10239"/>
<dbReference type="KEGG" id="vg:11464173"/>
<name>G8XUH6_9BETA</name>
<sequence>MMLYLLVVAGILPLALGRSNFSVTCSQHVDYNKHVMNTTCTLNYTGGAPDLMAVECFQRNLSSSAANTRVPVARMTSAGTNSTMRDVQIFYNNTEHALHVNSRSQYSLLYECDFLGPGTNVTSNWTFYGNPVASTYLQGVRNNSTLCVLVVNTQNLTVTLQADNLTIPPQHRGNKTENKHVSLQELCFPLNYTFHHVTLTLTSPGFNYNVTYTLVWLEDDIEYAALIYTVTLLMTLMLTLLAYVIYRCIYYMPVLKYHRLMTEEKSPPVEKADFIKV</sequence>
<organism evidence="3 4">
    <name type="scientific">Aotine betaherpesvirus 1</name>
    <dbReference type="NCBI Taxonomy" id="50290"/>
    <lineage>
        <taxon>Viruses</taxon>
        <taxon>Duplodnaviria</taxon>
        <taxon>Heunggongvirae</taxon>
        <taxon>Peploviricota</taxon>
        <taxon>Herviviricetes</taxon>
        <taxon>Herpesvirales</taxon>
        <taxon>Orthoherpesviridae</taxon>
        <taxon>Betaherpesvirinae</taxon>
        <taxon>Cytomegalovirus</taxon>
        <taxon>Cytomegalovirus aotinebeta1</taxon>
    </lineage>
</organism>
<gene>
    <name evidence="3" type="primary">UL119</name>
</gene>